<dbReference type="GO" id="GO:0009733">
    <property type="term" value="P:response to auxin"/>
    <property type="evidence" value="ECO:0007669"/>
    <property type="project" value="InterPro"/>
</dbReference>
<dbReference type="Pfam" id="PF02519">
    <property type="entry name" value="Auxin_inducible"/>
    <property type="match status" value="1"/>
</dbReference>
<dbReference type="AlphaFoldDB" id="A0A438JTR4"/>
<sequence length="148" mass="16988">MISPKKLIKMARKWQKVAASWGKRISVPRIDQGLNADCCSTSSVADKGHFVVYTADRKRFMIPLAYLNTQIFRDLLKMSEEEFGLPSDGPITLLCDSFFMEYIVFLIQRSVAKDLEKALLMSFANTRSSPSFFSHQEQMKPRFLVCSY</sequence>
<dbReference type="KEGG" id="vvi:100255537"/>
<name>A0A438JTR4_VITVI</name>
<dbReference type="EMBL" id="QGNW01000028">
    <property type="protein sequence ID" value="RVX12351.1"/>
    <property type="molecule type" value="Genomic_DNA"/>
</dbReference>
<evidence type="ECO:0000313" key="3">
    <source>
        <dbReference type="Proteomes" id="UP000288805"/>
    </source>
</evidence>
<accession>A0A438JTR4</accession>
<dbReference type="InterPro" id="IPR003676">
    <property type="entry name" value="SAUR_fam"/>
</dbReference>
<dbReference type="PANTHER" id="PTHR31175">
    <property type="entry name" value="AUXIN-RESPONSIVE FAMILY PROTEIN"/>
    <property type="match status" value="1"/>
</dbReference>
<evidence type="ECO:0000256" key="1">
    <source>
        <dbReference type="ARBA" id="ARBA00006974"/>
    </source>
</evidence>
<gene>
    <name evidence="2" type="primary">SAUR66_17</name>
    <name evidence="2" type="ORF">CK203_010472</name>
</gene>
<dbReference type="OrthoDB" id="1936278at2759"/>
<reference evidence="2 3" key="1">
    <citation type="journal article" date="2018" name="PLoS Genet.">
        <title>Population sequencing reveals clonal diversity and ancestral inbreeding in the grapevine cultivar Chardonnay.</title>
        <authorList>
            <person name="Roach M.J."/>
            <person name="Johnson D.L."/>
            <person name="Bohlmann J."/>
            <person name="van Vuuren H.J."/>
            <person name="Jones S.J."/>
            <person name="Pretorius I.S."/>
            <person name="Schmidt S.A."/>
            <person name="Borneman A.R."/>
        </authorList>
    </citation>
    <scope>NUCLEOTIDE SEQUENCE [LARGE SCALE GENOMIC DNA]</scope>
    <source>
        <strain evidence="3">cv. Chardonnay</strain>
        <tissue evidence="2">Leaf</tissue>
    </source>
</reference>
<comment type="caution">
    <text evidence="2">The sequence shown here is derived from an EMBL/GenBank/DDBJ whole genome shotgun (WGS) entry which is preliminary data.</text>
</comment>
<organism evidence="2 3">
    <name type="scientific">Vitis vinifera</name>
    <name type="common">Grape</name>
    <dbReference type="NCBI Taxonomy" id="29760"/>
    <lineage>
        <taxon>Eukaryota</taxon>
        <taxon>Viridiplantae</taxon>
        <taxon>Streptophyta</taxon>
        <taxon>Embryophyta</taxon>
        <taxon>Tracheophyta</taxon>
        <taxon>Spermatophyta</taxon>
        <taxon>Magnoliopsida</taxon>
        <taxon>eudicotyledons</taxon>
        <taxon>Gunneridae</taxon>
        <taxon>Pentapetalae</taxon>
        <taxon>rosids</taxon>
        <taxon>Vitales</taxon>
        <taxon>Vitaceae</taxon>
        <taxon>Viteae</taxon>
        <taxon>Vitis</taxon>
    </lineage>
</organism>
<evidence type="ECO:0000313" key="2">
    <source>
        <dbReference type="EMBL" id="RVX12351.1"/>
    </source>
</evidence>
<protein>
    <submittedName>
        <fullName evidence="2">Auxin-responsive protein SAUR66</fullName>
    </submittedName>
</protein>
<proteinExistence type="inferred from homology"/>
<dbReference type="Proteomes" id="UP000288805">
    <property type="component" value="Unassembled WGS sequence"/>
</dbReference>
<dbReference type="PANTHER" id="PTHR31175:SF122">
    <property type="entry name" value="AUXIN-RESPONSIVE PROTEIN SAUR64-LIKE"/>
    <property type="match status" value="1"/>
</dbReference>
<comment type="similarity">
    <text evidence="1">Belongs to the ARG7 family.</text>
</comment>